<feature type="binding site" evidence="10">
    <location>
        <begin position="157"/>
        <end position="164"/>
    </location>
    <ligand>
        <name>ATP</name>
        <dbReference type="ChEBI" id="CHEBI:30616"/>
    </ligand>
</feature>
<dbReference type="GO" id="GO:0007015">
    <property type="term" value="P:actin filament organization"/>
    <property type="evidence" value="ECO:0007669"/>
    <property type="project" value="InterPro"/>
</dbReference>
<evidence type="ECO:0000256" key="3">
    <source>
        <dbReference type="ARBA" id="ARBA00022741"/>
    </source>
</evidence>
<dbReference type="Gene3D" id="1.20.58.530">
    <property type="match status" value="1"/>
</dbReference>
<keyword evidence="16" id="KW-1185">Reference proteome</keyword>
<dbReference type="GO" id="GO:0005737">
    <property type="term" value="C:cytoplasm"/>
    <property type="evidence" value="ECO:0007669"/>
    <property type="project" value="TreeGrafter"/>
</dbReference>
<dbReference type="InterPro" id="IPR036961">
    <property type="entry name" value="Kinesin_motor_dom_sf"/>
</dbReference>
<dbReference type="PROSITE" id="PS51844">
    <property type="entry name" value="SH3_LIKE"/>
    <property type="match status" value="1"/>
</dbReference>
<dbReference type="PROSITE" id="PS50096">
    <property type="entry name" value="IQ"/>
    <property type="match status" value="6"/>
</dbReference>
<feature type="domain" description="Myosin N-terminal SH3-like" evidence="14">
    <location>
        <begin position="9"/>
        <end position="58"/>
    </location>
</feature>
<dbReference type="FunFam" id="1.20.120.720:FF:000011">
    <property type="entry name" value="Myosin 2"/>
    <property type="match status" value="1"/>
</dbReference>
<gene>
    <name evidence="15" type="ORF">SLEP1_g23612</name>
</gene>
<evidence type="ECO:0000256" key="8">
    <source>
        <dbReference type="ARBA" id="ARBA00023175"/>
    </source>
</evidence>
<keyword evidence="2" id="KW-0677">Repeat</keyword>
<dbReference type="PANTHER" id="PTHR13140:SF792">
    <property type="entry name" value="MYOSIN-9"/>
    <property type="match status" value="1"/>
</dbReference>
<evidence type="ECO:0000256" key="9">
    <source>
        <dbReference type="ARBA" id="ARBA00023203"/>
    </source>
</evidence>
<reference evidence="15 16" key="1">
    <citation type="journal article" date="2021" name="Commun. Biol.">
        <title>The genome of Shorea leprosula (Dipterocarpaceae) highlights the ecological relevance of drought in aseasonal tropical rainforests.</title>
        <authorList>
            <person name="Ng K.K.S."/>
            <person name="Kobayashi M.J."/>
            <person name="Fawcett J.A."/>
            <person name="Hatakeyama M."/>
            <person name="Paape T."/>
            <person name="Ng C.H."/>
            <person name="Ang C.C."/>
            <person name="Tnah L.H."/>
            <person name="Lee C.T."/>
            <person name="Nishiyama T."/>
            <person name="Sese J."/>
            <person name="O'Brien M.J."/>
            <person name="Copetti D."/>
            <person name="Mohd Noor M.I."/>
            <person name="Ong R.C."/>
            <person name="Putra M."/>
            <person name="Sireger I.Z."/>
            <person name="Indrioko S."/>
            <person name="Kosugi Y."/>
            <person name="Izuno A."/>
            <person name="Isagi Y."/>
            <person name="Lee S.L."/>
            <person name="Shimizu K.K."/>
        </authorList>
    </citation>
    <scope>NUCLEOTIDE SEQUENCE [LARGE SCALE GENOMIC DNA]</scope>
    <source>
        <strain evidence="15">214</strain>
    </source>
</reference>
<dbReference type="GO" id="GO:0005524">
    <property type="term" value="F:ATP binding"/>
    <property type="evidence" value="ECO:0007669"/>
    <property type="project" value="UniProtKB-UniRule"/>
</dbReference>
<dbReference type="Gene3D" id="3.40.850.10">
    <property type="entry name" value="Kinesin motor domain"/>
    <property type="match status" value="1"/>
</dbReference>
<evidence type="ECO:0000259" key="14">
    <source>
        <dbReference type="PROSITE" id="PS51844"/>
    </source>
</evidence>
<keyword evidence="9 10" id="KW-0009">Actin-binding</keyword>
<feature type="domain" description="Myosin motor" evidence="13">
    <location>
        <begin position="63"/>
        <end position="733"/>
    </location>
</feature>
<keyword evidence="3 10" id="KW-0547">Nucleotide-binding</keyword>
<dbReference type="InterPro" id="IPR004009">
    <property type="entry name" value="SH3_Myosin"/>
</dbReference>
<dbReference type="InterPro" id="IPR002710">
    <property type="entry name" value="Dilute_dom"/>
</dbReference>
<evidence type="ECO:0000256" key="10">
    <source>
        <dbReference type="PROSITE-ProRule" id="PRU00782"/>
    </source>
</evidence>
<evidence type="ECO:0000313" key="16">
    <source>
        <dbReference type="Proteomes" id="UP001054252"/>
    </source>
</evidence>
<accession>A0AAV5JCX7</accession>
<keyword evidence="8 10" id="KW-0505">Motor protein</keyword>
<dbReference type="GO" id="GO:0005516">
    <property type="term" value="F:calmodulin binding"/>
    <property type="evidence" value="ECO:0007669"/>
    <property type="project" value="UniProtKB-KW"/>
</dbReference>
<dbReference type="SMART" id="SM01132">
    <property type="entry name" value="DIL"/>
    <property type="match status" value="1"/>
</dbReference>
<sequence length="1528" mass="173438">MSGTPVNIIVGSHVWVEDPEVAWIDGQVIKINGKEVEVETSDRKKVVAQLSRIYPKDTEAPAGGVDDMTKLSYLHEPGVLQNLKSRYELNEIYTYTGNILIAINPFQRLPHIYDSHMMQQYKGAPFGELSPHVFAVADVAYRAMINEGKSNSILVSGESGAGKTETTKMLMRYLAYLGGRVATEGRTVEQQVLESNPVLEAFGNAKTVRNNNSSRFGKFVEIQFDKHGRISGAAIRTYLLERSRVCQVSDPERNYHCFYLLCAAPQEEIEKYKLGHPKTFHYLNQSNCYELVGVSDAHDYLATRRAMDIVGISEKDQEAIFRVVASILHIGNIVFTKGKEVDSSIPKDDKAKFHLQTTAELLMCDAKALEDALCKRVMITPEEVIKRSLDPQSAAISRDGLAKTIYSRLFDWLVDKINSSIGQDPNSKSLIGVLDIYGFESFKTNSFEQFCINFTNEKLQQHFNQHVFKMEQEEYTKEQIDWSYIEFVDNQDVLDLIEKKPGGIIALLDEACMFPKSTHETFANKLYQTFKVHKRFIKPKLSRTDFTISHYAGEVLYQSDQFLDKNKDYVVPEHQDLLSASKCSFVAGLFPPLPEETSKSSKFSSIGSRFKLQLQSLMETLNSTEPHYIRCVKPNNLLKPAIFENVNIMQQLRCGGVLEAIRISCAGYPTRRAFFEFINRFGLLAPEGLEGNYDEKTACKKILEKMGLKGFQIGKTKVFLRAGQMAELDARRAEVLSNAAKIIQRRIRTHYARKQFIALRKAAVHVQALCRGRLACKLFENMRREDAAIKIQKHGRRYQARKAYNKLHLSALVIQTGLRAMAARKEFRFRKRTKASIIIQARWRCHKAAKYYKKLKRGCILSQTRWRGRIAKKELRKLKMAARETGALKEAKDKLEKKVEELTWRLQLEKRLRTDMEEAKAQELAKMQNSLQEMQSKIDEANALLVKEREAAKKAIEEAPPVIKETQVLVEDTKQVESLTAEVGSLQAALESEKQRADDAERKYYEIQELSEDRQKKLEEAEKKVHQLQESLSRLEEKLTNIESENQVLRQQAVSIAPTKFLSGRSRSILQRGSESGHLEGRAGMDLHSPSLIQRELSEVEGKPQKSLNEKQQENQELLIRCIVQHLGFAGNRPIAACIIYKCLLQWRSFEVERTSVFDRIITTIGHAIETPDNNDILAYWLSNASTLLLLLQRTLKASGAAGMTPQRRRSSSATLFGRMTQSFRGAPQGVNISLINGSTNGGVDLRQVDAKYPALLFKQQLTAYVEKIYGMIRDNLKKEISPLLGLCIQAPRTSRASLVKGSSRSVANTAAQQTLIAHWQGIVKSLGNFLNTLRANYVPPFLVRKVFIQIFSFINVQLFNSLLLRRECCSFSNGEYVKAGLAELEHWCYKATDEYAGSAWDELKHIRQAIGFLVIHQKPKKTLDEISHDLCPVLSIQQLYRISTMYWDDKYGTHSVSPEVIANMRVLMTEDSNNAVSNSFLLDDDSSIPFSVDDISKSVEQIDIPDIEPPPLIRENSGFSFLLPRSD</sequence>
<dbReference type="SMART" id="SM00242">
    <property type="entry name" value="MYSc"/>
    <property type="match status" value="1"/>
</dbReference>
<evidence type="ECO:0000256" key="1">
    <source>
        <dbReference type="ARBA" id="ARBA00008049"/>
    </source>
</evidence>
<dbReference type="CDD" id="cd15475">
    <property type="entry name" value="MyosinXI_CBD"/>
    <property type="match status" value="1"/>
</dbReference>
<dbReference type="Gene3D" id="1.10.10.820">
    <property type="match status" value="1"/>
</dbReference>
<dbReference type="InterPro" id="IPR036018">
    <property type="entry name" value="MYSc_Myo11"/>
</dbReference>
<feature type="region of interest" description="Actin-binding" evidence="10">
    <location>
        <begin position="614"/>
        <end position="636"/>
    </location>
</feature>
<dbReference type="GO" id="GO:0030048">
    <property type="term" value="P:actin filament-based movement"/>
    <property type="evidence" value="ECO:0007669"/>
    <property type="project" value="UniProtKB-ARBA"/>
</dbReference>
<dbReference type="Pfam" id="PF00612">
    <property type="entry name" value="IQ"/>
    <property type="match status" value="2"/>
</dbReference>
<evidence type="ECO:0000256" key="5">
    <source>
        <dbReference type="ARBA" id="ARBA00022860"/>
    </source>
</evidence>
<evidence type="ECO:0000256" key="6">
    <source>
        <dbReference type="ARBA" id="ARBA00023054"/>
    </source>
</evidence>
<organism evidence="15 16">
    <name type="scientific">Rubroshorea leprosula</name>
    <dbReference type="NCBI Taxonomy" id="152421"/>
    <lineage>
        <taxon>Eukaryota</taxon>
        <taxon>Viridiplantae</taxon>
        <taxon>Streptophyta</taxon>
        <taxon>Embryophyta</taxon>
        <taxon>Tracheophyta</taxon>
        <taxon>Spermatophyta</taxon>
        <taxon>Magnoliopsida</taxon>
        <taxon>eudicotyledons</taxon>
        <taxon>Gunneridae</taxon>
        <taxon>Pentapetalae</taxon>
        <taxon>rosids</taxon>
        <taxon>malvids</taxon>
        <taxon>Malvales</taxon>
        <taxon>Dipterocarpaceae</taxon>
        <taxon>Rubroshorea</taxon>
    </lineage>
</organism>
<keyword evidence="6 11" id="KW-0175">Coiled coil</keyword>
<dbReference type="PROSITE" id="PS51456">
    <property type="entry name" value="MYOSIN_MOTOR"/>
    <property type="match status" value="1"/>
</dbReference>
<feature type="coiled-coil region" evidence="11">
    <location>
        <begin position="878"/>
        <end position="1052"/>
    </location>
</feature>
<dbReference type="Gene3D" id="3.30.70.1590">
    <property type="match status" value="1"/>
</dbReference>
<dbReference type="SMART" id="SM00015">
    <property type="entry name" value="IQ"/>
    <property type="match status" value="6"/>
</dbReference>
<feature type="domain" description="Dilute" evidence="12">
    <location>
        <begin position="1159"/>
        <end position="1471"/>
    </location>
</feature>
<dbReference type="InterPro" id="IPR001609">
    <property type="entry name" value="Myosin_head_motor_dom-like"/>
</dbReference>
<dbReference type="FunFam" id="1.20.5.190:FF:000001">
    <property type="entry name" value="unconventional myosin-Va"/>
    <property type="match status" value="3"/>
</dbReference>
<keyword evidence="7 10" id="KW-0518">Myosin</keyword>
<dbReference type="Gene3D" id="1.20.5.190">
    <property type="match status" value="3"/>
</dbReference>
<name>A0AAV5JCX7_9ROSI</name>
<dbReference type="GO" id="GO:0000146">
    <property type="term" value="F:microfilament motor activity"/>
    <property type="evidence" value="ECO:0007669"/>
    <property type="project" value="TreeGrafter"/>
</dbReference>
<dbReference type="Proteomes" id="UP001054252">
    <property type="component" value="Unassembled WGS sequence"/>
</dbReference>
<evidence type="ECO:0000256" key="4">
    <source>
        <dbReference type="ARBA" id="ARBA00022840"/>
    </source>
</evidence>
<dbReference type="EMBL" id="BPVZ01000036">
    <property type="protein sequence ID" value="GKV12473.1"/>
    <property type="molecule type" value="Genomic_DNA"/>
</dbReference>
<dbReference type="InterPro" id="IPR027417">
    <property type="entry name" value="P-loop_NTPase"/>
</dbReference>
<dbReference type="PROSITE" id="PS51126">
    <property type="entry name" value="DILUTE"/>
    <property type="match status" value="1"/>
</dbReference>
<dbReference type="FunFam" id="1.20.58.530:FF:000002">
    <property type="entry name" value="Class V myosin"/>
    <property type="match status" value="1"/>
</dbReference>
<dbReference type="PRINTS" id="PR00193">
    <property type="entry name" value="MYOSINHEAVY"/>
</dbReference>
<evidence type="ECO:0000256" key="7">
    <source>
        <dbReference type="ARBA" id="ARBA00023123"/>
    </source>
</evidence>
<comment type="caution">
    <text evidence="15">The sequence shown here is derived from an EMBL/GenBank/DDBJ whole genome shotgun (WGS) entry which is preliminary data.</text>
</comment>
<keyword evidence="4 10" id="KW-0067">ATP-binding</keyword>
<dbReference type="Pfam" id="PF00063">
    <property type="entry name" value="Myosin_head"/>
    <property type="match status" value="1"/>
</dbReference>
<evidence type="ECO:0000313" key="15">
    <source>
        <dbReference type="EMBL" id="GKV12473.1"/>
    </source>
</evidence>
<dbReference type="FunFam" id="1.10.10.820:FF:000001">
    <property type="entry name" value="Myosin heavy chain"/>
    <property type="match status" value="1"/>
</dbReference>
<comment type="similarity">
    <text evidence="1">Belongs to the TRAFAC class myosin-kinesin ATPase superfamily. Myosin family. Plant myosin class XI subfamily.</text>
</comment>
<dbReference type="Gene3D" id="1.20.120.720">
    <property type="entry name" value="Myosin VI head, motor domain, U50 subdomain"/>
    <property type="match status" value="1"/>
</dbReference>
<dbReference type="GO" id="GO:0009860">
    <property type="term" value="P:pollen tube growth"/>
    <property type="evidence" value="ECO:0007669"/>
    <property type="project" value="TreeGrafter"/>
</dbReference>
<dbReference type="InterPro" id="IPR000048">
    <property type="entry name" value="IQ_motif_EF-hand-BS"/>
</dbReference>
<keyword evidence="5" id="KW-0112">Calmodulin-binding</keyword>
<proteinExistence type="inferred from homology"/>
<evidence type="ECO:0000259" key="12">
    <source>
        <dbReference type="PROSITE" id="PS51126"/>
    </source>
</evidence>
<dbReference type="Pfam" id="PF02736">
    <property type="entry name" value="Myosin_N"/>
    <property type="match status" value="1"/>
</dbReference>
<dbReference type="GO" id="GO:0016459">
    <property type="term" value="C:myosin complex"/>
    <property type="evidence" value="ECO:0007669"/>
    <property type="project" value="UniProtKB-KW"/>
</dbReference>
<dbReference type="PANTHER" id="PTHR13140">
    <property type="entry name" value="MYOSIN"/>
    <property type="match status" value="1"/>
</dbReference>
<dbReference type="InterPro" id="IPR037975">
    <property type="entry name" value="MyosinXI_CBD"/>
</dbReference>
<evidence type="ECO:0000256" key="2">
    <source>
        <dbReference type="ARBA" id="ARBA00022737"/>
    </source>
</evidence>
<dbReference type="SUPFAM" id="SSF52540">
    <property type="entry name" value="P-loop containing nucleoside triphosphate hydrolases"/>
    <property type="match status" value="2"/>
</dbReference>
<evidence type="ECO:0000259" key="13">
    <source>
        <dbReference type="PROSITE" id="PS51456"/>
    </source>
</evidence>
<dbReference type="CDD" id="cd01384">
    <property type="entry name" value="MYSc_Myo11"/>
    <property type="match status" value="1"/>
</dbReference>
<dbReference type="Pfam" id="PF01843">
    <property type="entry name" value="DIL"/>
    <property type="match status" value="1"/>
</dbReference>
<protein>
    <submittedName>
        <fullName evidence="15">Uncharacterized protein</fullName>
    </submittedName>
</protein>
<dbReference type="GO" id="GO:0016020">
    <property type="term" value="C:membrane"/>
    <property type="evidence" value="ECO:0007669"/>
    <property type="project" value="TreeGrafter"/>
</dbReference>
<dbReference type="GO" id="GO:0051015">
    <property type="term" value="F:actin filament binding"/>
    <property type="evidence" value="ECO:0007669"/>
    <property type="project" value="TreeGrafter"/>
</dbReference>
<evidence type="ECO:0000256" key="11">
    <source>
        <dbReference type="SAM" id="Coils"/>
    </source>
</evidence>